<keyword evidence="4 5" id="KW-0472">Membrane</keyword>
<keyword evidence="8" id="KW-1185">Reference proteome</keyword>
<evidence type="ECO:0000256" key="1">
    <source>
        <dbReference type="ARBA" id="ARBA00004141"/>
    </source>
</evidence>
<evidence type="ECO:0000256" key="2">
    <source>
        <dbReference type="ARBA" id="ARBA00022692"/>
    </source>
</evidence>
<evidence type="ECO:0000313" key="7">
    <source>
        <dbReference type="EMBL" id="MBM7657129.1"/>
    </source>
</evidence>
<evidence type="ECO:0000256" key="3">
    <source>
        <dbReference type="ARBA" id="ARBA00022989"/>
    </source>
</evidence>
<evidence type="ECO:0000313" key="8">
    <source>
        <dbReference type="Proteomes" id="UP000823201"/>
    </source>
</evidence>
<feature type="transmembrane region" description="Helical" evidence="5">
    <location>
        <begin position="349"/>
        <end position="371"/>
    </location>
</feature>
<feature type="domain" description="ABC-2 type transporter transmembrane" evidence="6">
    <location>
        <begin position="19"/>
        <end position="367"/>
    </location>
</feature>
<comment type="subcellular location">
    <subcellularLocation>
        <location evidence="1">Membrane</location>
        <topology evidence="1">Multi-pass membrane protein</topology>
    </subcellularLocation>
</comment>
<feature type="transmembrane region" description="Helical" evidence="5">
    <location>
        <begin position="290"/>
        <end position="311"/>
    </location>
</feature>
<keyword evidence="2 5" id="KW-0812">Transmembrane</keyword>
<protein>
    <submittedName>
        <fullName evidence="7">ABC-2 type transport system permease protein</fullName>
    </submittedName>
</protein>
<comment type="caution">
    <text evidence="7">The sequence shown here is derived from an EMBL/GenBank/DDBJ whole genome shotgun (WGS) entry which is preliminary data.</text>
</comment>
<organism evidence="7 8">
    <name type="scientific">Sporolactobacillus spathodeae</name>
    <dbReference type="NCBI Taxonomy" id="1465502"/>
    <lineage>
        <taxon>Bacteria</taxon>
        <taxon>Bacillati</taxon>
        <taxon>Bacillota</taxon>
        <taxon>Bacilli</taxon>
        <taxon>Bacillales</taxon>
        <taxon>Sporolactobacillaceae</taxon>
        <taxon>Sporolactobacillus</taxon>
    </lineage>
</organism>
<dbReference type="Proteomes" id="UP000823201">
    <property type="component" value="Unassembled WGS sequence"/>
</dbReference>
<gene>
    <name evidence="7" type="ORF">JOC27_000570</name>
</gene>
<name>A0ABS2Q7H5_9BACL</name>
<feature type="transmembrane region" description="Helical" evidence="5">
    <location>
        <begin position="323"/>
        <end position="343"/>
    </location>
</feature>
<dbReference type="PANTHER" id="PTHR43027:SF1">
    <property type="entry name" value="DOXORUBICIN RESISTANCE ABC TRANSPORTER PERMEASE PROTEIN DRRC-RELATED"/>
    <property type="match status" value="1"/>
</dbReference>
<dbReference type="RefSeq" id="WP_205005488.1">
    <property type="nucleotide sequence ID" value="NZ_CBCRXA010000015.1"/>
</dbReference>
<evidence type="ECO:0000256" key="4">
    <source>
        <dbReference type="ARBA" id="ARBA00023136"/>
    </source>
</evidence>
<keyword evidence="3 5" id="KW-1133">Transmembrane helix</keyword>
<dbReference type="EMBL" id="JAFBEV010000004">
    <property type="protein sequence ID" value="MBM7657129.1"/>
    <property type="molecule type" value="Genomic_DNA"/>
</dbReference>
<evidence type="ECO:0000259" key="6">
    <source>
        <dbReference type="Pfam" id="PF12698"/>
    </source>
</evidence>
<dbReference type="InterPro" id="IPR013525">
    <property type="entry name" value="ABC2_TM"/>
</dbReference>
<dbReference type="InterPro" id="IPR052902">
    <property type="entry name" value="ABC-2_transporter"/>
</dbReference>
<dbReference type="PANTHER" id="PTHR43027">
    <property type="entry name" value="DOXORUBICIN RESISTANCE ABC TRANSPORTER PERMEASE PROTEIN DRRC-RELATED"/>
    <property type="match status" value="1"/>
</dbReference>
<dbReference type="Pfam" id="PF12698">
    <property type="entry name" value="ABC2_membrane_3"/>
    <property type="match status" value="1"/>
</dbReference>
<evidence type="ECO:0000256" key="5">
    <source>
        <dbReference type="SAM" id="Phobius"/>
    </source>
</evidence>
<sequence length="379" mass="42540">MFLQLFRYRLKCLLRDRLLIFWTLVFPILLGTFFNMAFMNLNNDEKFEPISAALVTGGGANDAIFEQTVHQMSLGKDRLFNLKTTASKHQADQWLKKGKIKGYFTDGPLIRLYVQETGISQSIMKTFADHYRQNSSAFADIAKANPEAIQKGLLDDLSQQRNSVKEVNTGGAKPNNVLNYFYTLIAMACLYGSFWGNKEVCDTQADLSSRAARLNLAPVHKLKLFLAGCCADLLIIYGEILILLAFLHFILGIDFGTRTGLVLLTAWIGSMLGLTFGTFVSAITRKGENLKFAVLTAVTMAGCFLAGMMIGDMKYLVAEYVPALAWLNPANLLTDAFYSLYYYDSLNRYLINLAMIAVFTIVFGFGTYLMIRRRKYANL</sequence>
<feature type="transmembrane region" description="Helical" evidence="5">
    <location>
        <begin position="224"/>
        <end position="249"/>
    </location>
</feature>
<proteinExistence type="predicted"/>
<feature type="transmembrane region" description="Helical" evidence="5">
    <location>
        <begin position="261"/>
        <end position="284"/>
    </location>
</feature>
<reference evidence="7 8" key="1">
    <citation type="submission" date="2021-01" db="EMBL/GenBank/DDBJ databases">
        <title>Genomic Encyclopedia of Type Strains, Phase IV (KMG-IV): sequencing the most valuable type-strain genomes for metagenomic binning, comparative biology and taxonomic classification.</title>
        <authorList>
            <person name="Goeker M."/>
        </authorList>
    </citation>
    <scope>NUCLEOTIDE SEQUENCE [LARGE SCALE GENOMIC DNA]</scope>
    <source>
        <strain evidence="7 8">DSM 100968</strain>
    </source>
</reference>
<feature type="transmembrane region" description="Helical" evidence="5">
    <location>
        <begin position="177"/>
        <end position="196"/>
    </location>
</feature>
<accession>A0ABS2Q7H5</accession>
<feature type="transmembrane region" description="Helical" evidence="5">
    <location>
        <begin position="20"/>
        <end position="38"/>
    </location>
</feature>